<sequence length="854" mass="94273">MGCTRIDCVDINECAVKNGGCRQKCINSPGSYSCGCNTGYELFTNNGTAGFFIDANETGERDGDVYQRNKTCVPMMPGYVGLQCETEIDECLSDPCNPSGTDKCLDKDNSFDCACRDGYTGELCETDIDDCASAPCLNGGSCQDRIGAYECKCAPGWSGYQCEHLIETCEPAHPCKNDARCIDLFEDYFCVCPSGTDGKQCETAPDRCIGEPCMNGGQCKDYGSGLNCSCSSDYIGIGCQYEYDACDDNICKNGAQCIDDGSGFKCICAPGYTGEKCDQDIVDCKDNSCPPGATCIDLNQGFFCQCPFNLTGDDCRKTIQVDYDLYFSDPTRSSAAQVLPFYTGAPDSFTLALWVQFAQKDDTGIFATIYAVDSAHSTNDRRVILQAHSSGVQVSLFPDQQDAFLGFREYATINDGQWHHVAIVWDGKTGQLQLITEGLIASRAEYGTGRSLPAHVWAVLGRPAVASNETNNVAFNEAGFQGKITKVQIWSRALDVTSEIQKQVRECRSEPVLYRNLILNWAGYEDSIGGVERSVPSSCGKKVCKSGYAGSQCKQLENDKEPPKVERCPDDLWIIAKNGSSIVNWDEPQFSDNVGITKVIERNGRRSGQSFLWGGYDITYLAFDAAGNTASCSFKVTLLSDFCPPLADPISGSQNCKDWGAGGQFKDVVSEIRGMQNTLDELRTTTETLMDEQQQLRSENCEMRRQLELNEIEIDKLKQETLRKTLEISNVPVTEGEDLFGIVAQICQKGSASHLTGLSSKEKRDEMLRKKREKKELTTAILNMATDNPANIYINEVLTKRNQYLFKLARDLRRSNNIKFAWFKDGRLLVRKTEKAKVKEITTTSSLNEYTKLS</sequence>
<dbReference type="FunFam" id="2.10.25.10:FF:000045">
    <property type="entry name" value="Slit guidance ligand 2"/>
    <property type="match status" value="1"/>
</dbReference>
<dbReference type="PROSITE" id="PS00022">
    <property type="entry name" value="EGF_1"/>
    <property type="match status" value="6"/>
</dbReference>
<dbReference type="InterPro" id="IPR013032">
    <property type="entry name" value="EGF-like_CS"/>
</dbReference>
<dbReference type="Pfam" id="PF12661">
    <property type="entry name" value="hEGF"/>
    <property type="match status" value="1"/>
</dbReference>
<feature type="disulfide bond" evidence="8">
    <location>
        <begin position="153"/>
        <end position="162"/>
    </location>
</feature>
<dbReference type="SMART" id="SM00181">
    <property type="entry name" value="EGF"/>
    <property type="match status" value="7"/>
</dbReference>
<keyword evidence="3 8" id="KW-0245">EGF-like domain</keyword>
<dbReference type="InterPro" id="IPR049883">
    <property type="entry name" value="NOTCH1_EGF-like"/>
</dbReference>
<dbReference type="GO" id="GO:0005576">
    <property type="term" value="C:extracellular region"/>
    <property type="evidence" value="ECO:0007669"/>
    <property type="project" value="UniProtKB-SubCell"/>
</dbReference>
<dbReference type="Gene3D" id="2.60.120.200">
    <property type="match status" value="1"/>
</dbReference>
<keyword evidence="5" id="KW-0677">Repeat</keyword>
<evidence type="ECO:0000256" key="2">
    <source>
        <dbReference type="ARBA" id="ARBA00022525"/>
    </source>
</evidence>
<feature type="domain" description="HYR" evidence="11">
    <location>
        <begin position="558"/>
        <end position="640"/>
    </location>
</feature>
<keyword evidence="4" id="KW-0732">Signal</keyword>
<dbReference type="Pfam" id="PF25298">
    <property type="entry name" value="Baculo_FP_2nd"/>
    <property type="match status" value="1"/>
</dbReference>
<dbReference type="PROSITE" id="PS01186">
    <property type="entry name" value="EGF_2"/>
    <property type="match status" value="3"/>
</dbReference>
<dbReference type="PROSITE" id="PS50825">
    <property type="entry name" value="HYR"/>
    <property type="match status" value="1"/>
</dbReference>
<keyword evidence="13" id="KW-1185">Reference proteome</keyword>
<dbReference type="CDD" id="cd00054">
    <property type="entry name" value="EGF_CA"/>
    <property type="match status" value="5"/>
</dbReference>
<dbReference type="FunFam" id="2.10.25.10:FF:000649">
    <property type="entry name" value="Uncharacterized protein, isoform A"/>
    <property type="match status" value="1"/>
</dbReference>
<dbReference type="Proteomes" id="UP001562425">
    <property type="component" value="Unassembled WGS sequence"/>
</dbReference>
<dbReference type="InterPro" id="IPR018097">
    <property type="entry name" value="EGF_Ca-bd_CS"/>
</dbReference>
<comment type="subcellular location">
    <subcellularLocation>
        <location evidence="1">Secreted</location>
    </subcellularLocation>
</comment>
<name>A0ABD1CPB8_CULPP</name>
<dbReference type="Gene3D" id="2.10.25.10">
    <property type="entry name" value="Laminin"/>
    <property type="match status" value="7"/>
</dbReference>
<comment type="caution">
    <text evidence="8">Lacks conserved residue(s) required for the propagation of feature annotation.</text>
</comment>
<evidence type="ECO:0000256" key="9">
    <source>
        <dbReference type="SAM" id="Coils"/>
    </source>
</evidence>
<dbReference type="SUPFAM" id="SSF49899">
    <property type="entry name" value="Concanavalin A-like lectins/glucanases"/>
    <property type="match status" value="1"/>
</dbReference>
<dbReference type="Pfam" id="PF02494">
    <property type="entry name" value="HYR"/>
    <property type="match status" value="1"/>
</dbReference>
<evidence type="ECO:0000256" key="1">
    <source>
        <dbReference type="ARBA" id="ARBA00004613"/>
    </source>
</evidence>
<dbReference type="PANTHER" id="PTHR12916">
    <property type="entry name" value="CYTOCHROME C OXIDASE POLYPEPTIDE VIC-2"/>
    <property type="match status" value="1"/>
</dbReference>
<evidence type="ECO:0000256" key="6">
    <source>
        <dbReference type="ARBA" id="ARBA00023157"/>
    </source>
</evidence>
<feature type="disulfide bond" evidence="8">
    <location>
        <begin position="192"/>
        <end position="201"/>
    </location>
</feature>
<dbReference type="FunFam" id="2.10.25.10:FF:000472">
    <property type="entry name" value="Uncharacterized protein, isoform A"/>
    <property type="match status" value="1"/>
</dbReference>
<feature type="coiled-coil region" evidence="9">
    <location>
        <begin position="672"/>
        <end position="699"/>
    </location>
</feature>
<evidence type="ECO:0000256" key="5">
    <source>
        <dbReference type="ARBA" id="ARBA00022737"/>
    </source>
</evidence>
<organism evidence="12 13">
    <name type="scientific">Culex pipiens pipiens</name>
    <name type="common">Northern house mosquito</name>
    <dbReference type="NCBI Taxonomy" id="38569"/>
    <lineage>
        <taxon>Eukaryota</taxon>
        <taxon>Metazoa</taxon>
        <taxon>Ecdysozoa</taxon>
        <taxon>Arthropoda</taxon>
        <taxon>Hexapoda</taxon>
        <taxon>Insecta</taxon>
        <taxon>Pterygota</taxon>
        <taxon>Neoptera</taxon>
        <taxon>Endopterygota</taxon>
        <taxon>Diptera</taxon>
        <taxon>Nematocera</taxon>
        <taxon>Culicoidea</taxon>
        <taxon>Culicidae</taxon>
        <taxon>Culicinae</taxon>
        <taxon>Culicini</taxon>
        <taxon>Culex</taxon>
        <taxon>Culex</taxon>
    </lineage>
</organism>
<feature type="domain" description="EGF-like" evidence="10">
    <location>
        <begin position="242"/>
        <end position="278"/>
    </location>
</feature>
<dbReference type="Pfam" id="PF07645">
    <property type="entry name" value="EGF_CA"/>
    <property type="match status" value="1"/>
</dbReference>
<accession>A0ABD1CPB8</accession>
<dbReference type="Pfam" id="PF00008">
    <property type="entry name" value="EGF"/>
    <property type="match status" value="3"/>
</dbReference>
<dbReference type="SUPFAM" id="SSF57184">
    <property type="entry name" value="Growth factor receptor domain"/>
    <property type="match status" value="1"/>
</dbReference>
<evidence type="ECO:0000256" key="7">
    <source>
        <dbReference type="ARBA" id="ARBA00023180"/>
    </source>
</evidence>
<dbReference type="InterPro" id="IPR001881">
    <property type="entry name" value="EGF-like_Ca-bd_dom"/>
</dbReference>
<feature type="disulfide bond" evidence="8">
    <location>
        <begin position="115"/>
        <end position="124"/>
    </location>
</feature>
<keyword evidence="9" id="KW-0175">Coiled coil</keyword>
<feature type="domain" description="EGF-like" evidence="10">
    <location>
        <begin position="165"/>
        <end position="202"/>
    </location>
</feature>
<feature type="disulfide bond" evidence="8">
    <location>
        <begin position="96"/>
        <end position="113"/>
    </location>
</feature>
<evidence type="ECO:0000256" key="3">
    <source>
        <dbReference type="ARBA" id="ARBA00022536"/>
    </source>
</evidence>
<keyword evidence="2" id="KW-0964">Secreted</keyword>
<protein>
    <submittedName>
        <fullName evidence="12">Uncharacterized protein</fullName>
    </submittedName>
</protein>
<dbReference type="InterPro" id="IPR013320">
    <property type="entry name" value="ConA-like_dom_sf"/>
</dbReference>
<dbReference type="InterPro" id="IPR057251">
    <property type="entry name" value="FP_C"/>
</dbReference>
<dbReference type="InterPro" id="IPR009030">
    <property type="entry name" value="Growth_fac_rcpt_cys_sf"/>
</dbReference>
<dbReference type="PROSITE" id="PS00010">
    <property type="entry name" value="ASX_HYDROXYL"/>
    <property type="match status" value="5"/>
</dbReference>
<dbReference type="SMART" id="SM00179">
    <property type="entry name" value="EGF_CA"/>
    <property type="match status" value="6"/>
</dbReference>
<dbReference type="SUPFAM" id="SSF57196">
    <property type="entry name" value="EGF/Laminin"/>
    <property type="match status" value="5"/>
</dbReference>
<dbReference type="FunFam" id="2.10.25.10:FF:000143">
    <property type="entry name" value="Protein crumbs 1"/>
    <property type="match status" value="1"/>
</dbReference>
<comment type="caution">
    <text evidence="12">The sequence shown here is derived from an EMBL/GenBank/DDBJ whole genome shotgun (WGS) entry which is preliminary data.</text>
</comment>
<gene>
    <name evidence="12" type="ORF">pipiens_015708</name>
</gene>
<dbReference type="GO" id="GO:0007399">
    <property type="term" value="P:nervous system development"/>
    <property type="evidence" value="ECO:0007669"/>
    <property type="project" value="UniProtKB-ARBA"/>
</dbReference>
<dbReference type="PRINTS" id="PR00010">
    <property type="entry name" value="EGFBLOOD"/>
</dbReference>
<evidence type="ECO:0000313" key="13">
    <source>
        <dbReference type="Proteomes" id="UP001562425"/>
    </source>
</evidence>
<evidence type="ECO:0000259" key="10">
    <source>
        <dbReference type="PROSITE" id="PS50026"/>
    </source>
</evidence>
<dbReference type="EMBL" id="JBEHCU010010430">
    <property type="protein sequence ID" value="KAL1378254.1"/>
    <property type="molecule type" value="Genomic_DNA"/>
</dbReference>
<feature type="domain" description="EGF-like" evidence="10">
    <location>
        <begin position="280"/>
        <end position="316"/>
    </location>
</feature>
<dbReference type="PROSITE" id="PS01187">
    <property type="entry name" value="EGF_CA"/>
    <property type="match status" value="1"/>
</dbReference>
<dbReference type="Pfam" id="PF14670">
    <property type="entry name" value="FXa_inhibition"/>
    <property type="match status" value="1"/>
</dbReference>
<dbReference type="InterPro" id="IPR000152">
    <property type="entry name" value="EGF-type_Asp/Asn_hydroxyl_site"/>
</dbReference>
<dbReference type="FunFam" id="2.60.120.200:FF:000201">
    <property type="entry name" value="Uncharacterized protein, isoform A"/>
    <property type="match status" value="1"/>
</dbReference>
<keyword evidence="7" id="KW-0325">Glycoprotein</keyword>
<evidence type="ECO:0000256" key="4">
    <source>
        <dbReference type="ARBA" id="ARBA00022729"/>
    </source>
</evidence>
<evidence type="ECO:0000256" key="8">
    <source>
        <dbReference type="PROSITE-ProRule" id="PRU00076"/>
    </source>
</evidence>
<keyword evidence="6 8" id="KW-1015">Disulfide bond</keyword>
<dbReference type="InterPro" id="IPR003410">
    <property type="entry name" value="HYR_dom"/>
</dbReference>
<feature type="disulfide bond" evidence="8">
    <location>
        <begin position="230"/>
        <end position="239"/>
    </location>
</feature>
<feature type="domain" description="EGF-like" evidence="10">
    <location>
        <begin position="127"/>
        <end position="163"/>
    </location>
</feature>
<feature type="disulfide bond" evidence="8">
    <location>
        <begin position="306"/>
        <end position="315"/>
    </location>
</feature>
<feature type="domain" description="EGF-like" evidence="10">
    <location>
        <begin position="87"/>
        <end position="125"/>
    </location>
</feature>
<reference evidence="12 13" key="1">
    <citation type="submission" date="2024-05" db="EMBL/GenBank/DDBJ databases">
        <title>Culex pipiens pipiens assembly and annotation.</title>
        <authorList>
            <person name="Alout H."/>
            <person name="Durand T."/>
        </authorList>
    </citation>
    <scope>NUCLEOTIDE SEQUENCE [LARGE SCALE GENOMIC DNA]</scope>
    <source>
        <strain evidence="12">HA-2024</strain>
        <tissue evidence="12">Whole body</tissue>
    </source>
</reference>
<dbReference type="Pfam" id="PF13385">
    <property type="entry name" value="Laminin_G_3"/>
    <property type="match status" value="1"/>
</dbReference>
<feature type="disulfide bond" evidence="8">
    <location>
        <begin position="268"/>
        <end position="277"/>
    </location>
</feature>
<dbReference type="PROSITE" id="PS50026">
    <property type="entry name" value="EGF_3"/>
    <property type="match status" value="6"/>
</dbReference>
<evidence type="ECO:0000259" key="11">
    <source>
        <dbReference type="PROSITE" id="PS50825"/>
    </source>
</evidence>
<dbReference type="PANTHER" id="PTHR12916:SF4">
    <property type="entry name" value="UNINFLATABLE, ISOFORM C"/>
    <property type="match status" value="1"/>
</dbReference>
<dbReference type="InterPro" id="IPR000742">
    <property type="entry name" value="EGF"/>
</dbReference>
<evidence type="ECO:0000313" key="12">
    <source>
        <dbReference type="EMBL" id="KAL1378254.1"/>
    </source>
</evidence>
<feature type="domain" description="EGF-like" evidence="10">
    <location>
        <begin position="204"/>
        <end position="240"/>
    </location>
</feature>
<dbReference type="AlphaFoldDB" id="A0ABD1CPB8"/>
<proteinExistence type="predicted"/>